<dbReference type="OrthoDB" id="2593559at2759"/>
<dbReference type="Proteomes" id="UP000807306">
    <property type="component" value="Unassembled WGS sequence"/>
</dbReference>
<accession>A0A9P6JIL9</accession>
<dbReference type="AlphaFoldDB" id="A0A9P6JIL9"/>
<evidence type="ECO:0000313" key="2">
    <source>
        <dbReference type="EMBL" id="KAF9522407.1"/>
    </source>
</evidence>
<keyword evidence="3" id="KW-1185">Reference proteome</keyword>
<organism evidence="2 3">
    <name type="scientific">Crepidotus variabilis</name>
    <dbReference type="NCBI Taxonomy" id="179855"/>
    <lineage>
        <taxon>Eukaryota</taxon>
        <taxon>Fungi</taxon>
        <taxon>Dikarya</taxon>
        <taxon>Basidiomycota</taxon>
        <taxon>Agaricomycotina</taxon>
        <taxon>Agaricomycetes</taxon>
        <taxon>Agaricomycetidae</taxon>
        <taxon>Agaricales</taxon>
        <taxon>Agaricineae</taxon>
        <taxon>Crepidotaceae</taxon>
        <taxon>Crepidotus</taxon>
    </lineage>
</organism>
<dbReference type="InterPro" id="IPR055754">
    <property type="entry name" value="DUF7330"/>
</dbReference>
<protein>
    <recommendedName>
        <fullName evidence="1">DUF7330 domain-containing protein</fullName>
    </recommendedName>
</protein>
<comment type="caution">
    <text evidence="2">The sequence shown here is derived from an EMBL/GenBank/DDBJ whole genome shotgun (WGS) entry which is preliminary data.</text>
</comment>
<proteinExistence type="predicted"/>
<evidence type="ECO:0000259" key="1">
    <source>
        <dbReference type="Pfam" id="PF24016"/>
    </source>
</evidence>
<feature type="domain" description="DUF7330" evidence="1">
    <location>
        <begin position="31"/>
        <end position="202"/>
    </location>
</feature>
<evidence type="ECO:0000313" key="3">
    <source>
        <dbReference type="Proteomes" id="UP000807306"/>
    </source>
</evidence>
<name>A0A9P6JIL9_9AGAR</name>
<dbReference type="Pfam" id="PF24016">
    <property type="entry name" value="DUF7330"/>
    <property type="match status" value="1"/>
</dbReference>
<gene>
    <name evidence="2" type="ORF">CPB83DRAFT_864535</name>
</gene>
<reference evidence="2" key="1">
    <citation type="submission" date="2020-11" db="EMBL/GenBank/DDBJ databases">
        <authorList>
            <consortium name="DOE Joint Genome Institute"/>
            <person name="Ahrendt S."/>
            <person name="Riley R."/>
            <person name="Andreopoulos W."/>
            <person name="Labutti K."/>
            <person name="Pangilinan J."/>
            <person name="Ruiz-Duenas F.J."/>
            <person name="Barrasa J.M."/>
            <person name="Sanchez-Garcia M."/>
            <person name="Camarero S."/>
            <person name="Miyauchi S."/>
            <person name="Serrano A."/>
            <person name="Linde D."/>
            <person name="Babiker R."/>
            <person name="Drula E."/>
            <person name="Ayuso-Fernandez I."/>
            <person name="Pacheco R."/>
            <person name="Padilla G."/>
            <person name="Ferreira P."/>
            <person name="Barriuso J."/>
            <person name="Kellner H."/>
            <person name="Castanera R."/>
            <person name="Alfaro M."/>
            <person name="Ramirez L."/>
            <person name="Pisabarro A.G."/>
            <person name="Kuo A."/>
            <person name="Tritt A."/>
            <person name="Lipzen A."/>
            <person name="He G."/>
            <person name="Yan M."/>
            <person name="Ng V."/>
            <person name="Cullen D."/>
            <person name="Martin F."/>
            <person name="Rosso M.-N."/>
            <person name="Henrissat B."/>
            <person name="Hibbett D."/>
            <person name="Martinez A.T."/>
            <person name="Grigoriev I.V."/>
        </authorList>
    </citation>
    <scope>NUCLEOTIDE SEQUENCE</scope>
    <source>
        <strain evidence="2">CBS 506.95</strain>
    </source>
</reference>
<dbReference type="EMBL" id="MU157947">
    <property type="protein sequence ID" value="KAF9522407.1"/>
    <property type="molecule type" value="Genomic_DNA"/>
</dbReference>
<sequence length="223" mass="24498">MQDGSSSSHQTSSTLSRKASALLPSRIKPSNFIKISRIGGAITGAFLVDREMNIPDKALGNNLFLYSGSGVGSIEADVFCVPKSAPAATAQDKTRKIAIKICIVSGRILLNLYRPQTDEESYPIRLYMNGAKNSRSTLSLPRSFKGPVELCSTGNDVILSQDVQANFTLFVEENGIIEGFIGDFDHNQWTTIDQWSGDYLYWTPTTNTKNTSTLVITYNDEKL</sequence>